<evidence type="ECO:0000313" key="1">
    <source>
        <dbReference type="EMBL" id="KAJ8867498.1"/>
    </source>
</evidence>
<accession>A0ABQ9G5L0</accession>
<dbReference type="EMBL" id="JARBHB010000015">
    <property type="protein sequence ID" value="KAJ8867498.1"/>
    <property type="molecule type" value="Genomic_DNA"/>
</dbReference>
<dbReference type="Proteomes" id="UP001159363">
    <property type="component" value="Chromosome 14"/>
</dbReference>
<gene>
    <name evidence="1" type="ORF">PR048_031300</name>
</gene>
<proteinExistence type="predicted"/>
<reference evidence="1 2" key="1">
    <citation type="submission" date="2023-02" db="EMBL/GenBank/DDBJ databases">
        <title>LHISI_Scaffold_Assembly.</title>
        <authorList>
            <person name="Stuart O.P."/>
            <person name="Cleave R."/>
            <person name="Magrath M.J.L."/>
            <person name="Mikheyev A.S."/>
        </authorList>
    </citation>
    <scope>NUCLEOTIDE SEQUENCE [LARGE SCALE GENOMIC DNA]</scope>
    <source>
        <strain evidence="1">Daus_M_001</strain>
        <tissue evidence="1">Leg muscle</tissue>
    </source>
</reference>
<protein>
    <submittedName>
        <fullName evidence="1">Uncharacterized protein</fullName>
    </submittedName>
</protein>
<comment type="caution">
    <text evidence="1">The sequence shown here is derived from an EMBL/GenBank/DDBJ whole genome shotgun (WGS) entry which is preliminary data.</text>
</comment>
<keyword evidence="2" id="KW-1185">Reference proteome</keyword>
<sequence>METTYFLRLSKKNFTIEKLFKVINEVEDSVCGETYKFSTNKVSFRNPVDVTRKVWMFTETLPI</sequence>
<evidence type="ECO:0000313" key="2">
    <source>
        <dbReference type="Proteomes" id="UP001159363"/>
    </source>
</evidence>
<name>A0ABQ9G5L0_9NEOP</name>
<organism evidence="1 2">
    <name type="scientific">Dryococelus australis</name>
    <dbReference type="NCBI Taxonomy" id="614101"/>
    <lineage>
        <taxon>Eukaryota</taxon>
        <taxon>Metazoa</taxon>
        <taxon>Ecdysozoa</taxon>
        <taxon>Arthropoda</taxon>
        <taxon>Hexapoda</taxon>
        <taxon>Insecta</taxon>
        <taxon>Pterygota</taxon>
        <taxon>Neoptera</taxon>
        <taxon>Polyneoptera</taxon>
        <taxon>Phasmatodea</taxon>
        <taxon>Verophasmatodea</taxon>
        <taxon>Anareolatae</taxon>
        <taxon>Phasmatidae</taxon>
        <taxon>Eurycanthinae</taxon>
        <taxon>Dryococelus</taxon>
    </lineage>
</organism>